<sequence length="418" mass="45474">MAKPQPVRGTHDLLPDDFAAHAAVIDVARRVATAHGYREMATPIFEFTEIFARSMGETSDVVSKEMYTFADRGGDSITLRPEYTAAICRAYISNGLQQSAPLKAFANGPMFRYERPQKGRLRQFHQIDIEVIGAPEPAADVEVISLGAEILDRLGVLEKTSLKLNTLGDPESRQNYRGALVEYFSDHRDRLSQDSRDRLGRNPLRILDSKDEGDRAIVEGAPLFGEYLNQLSRDFFAEVTAGLDTLGIAYDLDARLVRGLDYYTHTAFEFVTDALGAQGAVIAGGRYDGLIEQIGGSPTPGIGWAGGIERLAMLSGATGQPRKPVALVPVGDDAAKAALKIAQTLRREGFIVDLAFRGNLGKRMKRADRIGAACAVIFGEEELARDTVTLRDLASGEQNETPLGELAGALQIYGDSRV</sequence>
<evidence type="ECO:0000256" key="6">
    <source>
        <dbReference type="ARBA" id="ARBA00022840"/>
    </source>
</evidence>
<dbReference type="InterPro" id="IPR036621">
    <property type="entry name" value="Anticodon-bd_dom_sf"/>
</dbReference>
<keyword evidence="4 10" id="KW-0436">Ligase</keyword>
<proteinExistence type="inferred from homology"/>
<dbReference type="GO" id="GO:0005737">
    <property type="term" value="C:cytoplasm"/>
    <property type="evidence" value="ECO:0007669"/>
    <property type="project" value="UniProtKB-SubCell"/>
</dbReference>
<dbReference type="CDD" id="cd00773">
    <property type="entry name" value="HisRS-like_core"/>
    <property type="match status" value="1"/>
</dbReference>
<dbReference type="NCBIfam" id="TIGR00442">
    <property type="entry name" value="hisS"/>
    <property type="match status" value="1"/>
</dbReference>
<dbReference type="InterPro" id="IPR015807">
    <property type="entry name" value="His-tRNA-ligase"/>
</dbReference>
<dbReference type="Pfam" id="PF13393">
    <property type="entry name" value="tRNA-synt_His"/>
    <property type="match status" value="2"/>
</dbReference>
<dbReference type="Gene3D" id="3.30.930.10">
    <property type="entry name" value="Bira Bifunctional Protein, Domain 2"/>
    <property type="match status" value="1"/>
</dbReference>
<gene>
    <name evidence="10" type="primary">hisS</name>
    <name evidence="13" type="ORF">CVT23_09575</name>
</gene>
<evidence type="ECO:0000313" key="14">
    <source>
        <dbReference type="Proteomes" id="UP000229498"/>
    </source>
</evidence>
<comment type="subcellular location">
    <subcellularLocation>
        <location evidence="10">Cytoplasm</location>
    </subcellularLocation>
</comment>
<dbReference type="GO" id="GO:0005524">
    <property type="term" value="F:ATP binding"/>
    <property type="evidence" value="ECO:0007669"/>
    <property type="project" value="UniProtKB-UniRule"/>
</dbReference>
<comment type="subunit">
    <text evidence="2 10">Homodimer.</text>
</comment>
<dbReference type="InterPro" id="IPR033656">
    <property type="entry name" value="HisRS_anticodon"/>
</dbReference>
<dbReference type="HAMAP" id="MF_00127">
    <property type="entry name" value="His_tRNA_synth"/>
    <property type="match status" value="1"/>
</dbReference>
<keyword evidence="5 10" id="KW-0547">Nucleotide-binding</keyword>
<comment type="similarity">
    <text evidence="1 10">Belongs to the class-II aminoacyl-tRNA synthetase family.</text>
</comment>
<dbReference type="OrthoDB" id="9800814at2"/>
<dbReference type="GO" id="GO:0006427">
    <property type="term" value="P:histidyl-tRNA aminoacylation"/>
    <property type="evidence" value="ECO:0007669"/>
    <property type="project" value="UniProtKB-UniRule"/>
</dbReference>
<dbReference type="PANTHER" id="PTHR43707:SF1">
    <property type="entry name" value="HISTIDINE--TRNA LIGASE, MITOCHONDRIAL-RELATED"/>
    <property type="match status" value="1"/>
</dbReference>
<evidence type="ECO:0000256" key="9">
    <source>
        <dbReference type="ARBA" id="ARBA00047639"/>
    </source>
</evidence>
<dbReference type="PROSITE" id="PS50862">
    <property type="entry name" value="AA_TRNA_LIGASE_II"/>
    <property type="match status" value="1"/>
</dbReference>
<dbReference type="InterPro" id="IPR045864">
    <property type="entry name" value="aa-tRNA-synth_II/BPL/LPL"/>
</dbReference>
<accession>A0A2M9G2Q2</accession>
<feature type="binding site" evidence="11">
    <location>
        <begin position="82"/>
        <end position="84"/>
    </location>
    <ligand>
        <name>L-histidine</name>
        <dbReference type="ChEBI" id="CHEBI:57595"/>
    </ligand>
</feature>
<feature type="binding site" evidence="11">
    <location>
        <position position="126"/>
    </location>
    <ligand>
        <name>L-histidine</name>
        <dbReference type="ChEBI" id="CHEBI:57595"/>
    </ligand>
</feature>
<feature type="binding site" evidence="11">
    <location>
        <position position="112"/>
    </location>
    <ligand>
        <name>L-histidine</name>
        <dbReference type="ChEBI" id="CHEBI:57595"/>
    </ligand>
</feature>
<keyword evidence="6 10" id="KW-0067">ATP-binding</keyword>
<keyword evidence="3 10" id="KW-0963">Cytoplasm</keyword>
<keyword evidence="14" id="KW-1185">Reference proteome</keyword>
<dbReference type="PIRSF" id="PIRSF001549">
    <property type="entry name" value="His-tRNA_synth"/>
    <property type="match status" value="1"/>
</dbReference>
<protein>
    <recommendedName>
        <fullName evidence="10">Histidine--tRNA ligase</fullName>
        <ecNumber evidence="10">6.1.1.21</ecNumber>
    </recommendedName>
    <alternativeName>
        <fullName evidence="10">Histidyl-tRNA synthetase</fullName>
        <shortName evidence="10">HisRS</shortName>
    </alternativeName>
</protein>
<comment type="caution">
    <text evidence="13">The sequence shown here is derived from an EMBL/GenBank/DDBJ whole genome shotgun (WGS) entry which is preliminary data.</text>
</comment>
<dbReference type="Gene3D" id="3.40.50.800">
    <property type="entry name" value="Anticodon-binding domain"/>
    <property type="match status" value="1"/>
</dbReference>
<feature type="domain" description="Aminoacyl-transfer RNA synthetases class-II family profile" evidence="12">
    <location>
        <begin position="1"/>
        <end position="329"/>
    </location>
</feature>
<reference evidence="13 14" key="1">
    <citation type="submission" date="2017-11" db="EMBL/GenBank/DDBJ databases">
        <title>Draft genome sequence of Rhizobiales bacterium SY3-13.</title>
        <authorList>
            <person name="Sun C."/>
        </authorList>
    </citation>
    <scope>NUCLEOTIDE SEQUENCE [LARGE SCALE GENOMIC DNA]</scope>
    <source>
        <strain evidence="13 14">SY3-13</strain>
    </source>
</reference>
<evidence type="ECO:0000256" key="10">
    <source>
        <dbReference type="HAMAP-Rule" id="MF_00127"/>
    </source>
</evidence>
<keyword evidence="7 10" id="KW-0648">Protein biosynthesis</keyword>
<evidence type="ECO:0000313" key="13">
    <source>
        <dbReference type="EMBL" id="PJK30002.1"/>
    </source>
</evidence>
<evidence type="ECO:0000259" key="12">
    <source>
        <dbReference type="PROSITE" id="PS50862"/>
    </source>
</evidence>
<dbReference type="EC" id="6.1.1.21" evidence="10"/>
<evidence type="ECO:0000256" key="8">
    <source>
        <dbReference type="ARBA" id="ARBA00023146"/>
    </source>
</evidence>
<dbReference type="PANTHER" id="PTHR43707">
    <property type="entry name" value="HISTIDYL-TRNA SYNTHETASE"/>
    <property type="match status" value="1"/>
</dbReference>
<evidence type="ECO:0000256" key="2">
    <source>
        <dbReference type="ARBA" id="ARBA00011738"/>
    </source>
</evidence>
<evidence type="ECO:0000256" key="1">
    <source>
        <dbReference type="ARBA" id="ARBA00008226"/>
    </source>
</evidence>
<comment type="catalytic activity">
    <reaction evidence="9 10">
        <text>tRNA(His) + L-histidine + ATP = L-histidyl-tRNA(His) + AMP + diphosphate + H(+)</text>
        <dbReference type="Rhea" id="RHEA:17313"/>
        <dbReference type="Rhea" id="RHEA-COMP:9665"/>
        <dbReference type="Rhea" id="RHEA-COMP:9689"/>
        <dbReference type="ChEBI" id="CHEBI:15378"/>
        <dbReference type="ChEBI" id="CHEBI:30616"/>
        <dbReference type="ChEBI" id="CHEBI:33019"/>
        <dbReference type="ChEBI" id="CHEBI:57595"/>
        <dbReference type="ChEBI" id="CHEBI:78442"/>
        <dbReference type="ChEBI" id="CHEBI:78527"/>
        <dbReference type="ChEBI" id="CHEBI:456215"/>
        <dbReference type="EC" id="6.1.1.21"/>
    </reaction>
</comment>
<evidence type="ECO:0000256" key="7">
    <source>
        <dbReference type="ARBA" id="ARBA00022917"/>
    </source>
</evidence>
<evidence type="ECO:0000256" key="11">
    <source>
        <dbReference type="PIRSR" id="PIRSR001549-1"/>
    </source>
</evidence>
<dbReference type="Pfam" id="PF03129">
    <property type="entry name" value="HGTP_anticodon"/>
    <property type="match status" value="1"/>
</dbReference>
<dbReference type="InterPro" id="IPR041715">
    <property type="entry name" value="HisRS-like_core"/>
</dbReference>
<feature type="binding site" evidence="11">
    <location>
        <begin position="262"/>
        <end position="263"/>
    </location>
    <ligand>
        <name>L-histidine</name>
        <dbReference type="ChEBI" id="CHEBI:57595"/>
    </ligand>
</feature>
<evidence type="ECO:0000256" key="5">
    <source>
        <dbReference type="ARBA" id="ARBA00022741"/>
    </source>
</evidence>
<dbReference type="InterPro" id="IPR004516">
    <property type="entry name" value="HisRS/HisZ"/>
</dbReference>
<keyword evidence="8 10" id="KW-0030">Aminoacyl-tRNA synthetase</keyword>
<dbReference type="SUPFAM" id="SSF55681">
    <property type="entry name" value="Class II aaRS and biotin synthetases"/>
    <property type="match status" value="1"/>
</dbReference>
<dbReference type="GO" id="GO:0004821">
    <property type="term" value="F:histidine-tRNA ligase activity"/>
    <property type="evidence" value="ECO:0007669"/>
    <property type="project" value="UniProtKB-UniRule"/>
</dbReference>
<evidence type="ECO:0000256" key="4">
    <source>
        <dbReference type="ARBA" id="ARBA00022598"/>
    </source>
</evidence>
<dbReference type="SUPFAM" id="SSF52954">
    <property type="entry name" value="Class II aaRS ABD-related"/>
    <property type="match status" value="1"/>
</dbReference>
<dbReference type="RefSeq" id="WP_109793276.1">
    <property type="nucleotide sequence ID" value="NZ_PHIG01000031.1"/>
</dbReference>
<evidence type="ECO:0000256" key="3">
    <source>
        <dbReference type="ARBA" id="ARBA00022490"/>
    </source>
</evidence>
<dbReference type="Proteomes" id="UP000229498">
    <property type="component" value="Unassembled WGS sequence"/>
</dbReference>
<feature type="binding site" evidence="11">
    <location>
        <position position="258"/>
    </location>
    <ligand>
        <name>L-histidine</name>
        <dbReference type="ChEBI" id="CHEBI:57595"/>
    </ligand>
</feature>
<name>A0A2M9G2Q2_9PROT</name>
<dbReference type="InterPro" id="IPR004154">
    <property type="entry name" value="Anticodon-bd"/>
</dbReference>
<dbReference type="InterPro" id="IPR006195">
    <property type="entry name" value="aa-tRNA-synth_II"/>
</dbReference>
<feature type="binding site" evidence="11">
    <location>
        <position position="130"/>
    </location>
    <ligand>
        <name>L-histidine</name>
        <dbReference type="ChEBI" id="CHEBI:57595"/>
    </ligand>
</feature>
<organism evidence="13 14">
    <name type="scientific">Minwuia thermotolerans</name>
    <dbReference type="NCBI Taxonomy" id="2056226"/>
    <lineage>
        <taxon>Bacteria</taxon>
        <taxon>Pseudomonadati</taxon>
        <taxon>Pseudomonadota</taxon>
        <taxon>Alphaproteobacteria</taxon>
        <taxon>Minwuiales</taxon>
        <taxon>Minwuiaceae</taxon>
        <taxon>Minwuia</taxon>
    </lineage>
</organism>
<dbReference type="AlphaFoldDB" id="A0A2M9G2Q2"/>
<dbReference type="CDD" id="cd00859">
    <property type="entry name" value="HisRS_anticodon"/>
    <property type="match status" value="1"/>
</dbReference>
<dbReference type="EMBL" id="PHIG01000031">
    <property type="protein sequence ID" value="PJK30002.1"/>
    <property type="molecule type" value="Genomic_DNA"/>
</dbReference>